<dbReference type="Pfam" id="PF13810">
    <property type="entry name" value="DUF4185"/>
    <property type="match status" value="1"/>
</dbReference>
<gene>
    <name evidence="3" type="ORF">GCM10023231_42370</name>
</gene>
<sequence length="591" mass="65484">MPPSPERLIKSFTLANGQYGNAQMIIQENESILKIQVFEGLDLKAVVPHIVISDGAVISPASDQPIDVSQNHQYTYTVTSASGLVMEWKVEFEVLSIGEYGTYLITDEQQTHYLSVLGDTLYNKKYDDGALVSALPRGTGTPVPRYQKWHLIKQRAVGGVSYFHIRNLHSGKLLTAMGDKPEGDNALVQWSAMDDEADRQLWKLEEASELGHYTLVNKYFSAAVGNTASQRWVIAPTSSDTYRDDAVVQFFNRNGSEQGSVAFDQGNSIPLSWGPNNGKVLWVTQDAWDGTSLRENNKFPCGYFFSYGNSMLLQPALNDWNNVHTPNVTIPNGANDRPRQVCTIQANNTFAWPGVGVEIGNKVYVHCGEGSGLSATDQSLYVFTQNAGTVWETERTTPAGLSGQTDIVYASGMVKAADGYVYAFGSEAVGFGYETYLHVARFRQEDPQQWSFFDGTSWTSNPVKGAASKIADGLGTLSISYLNGKYILLTMDQGFNCDAKRNIYMATADSPTGPFTERKLVYTINEYFYGQYARYYTPAIHPQFDNGRNELLVTYCLNYSACGLSECQGGGIDPYYYRIKGIRVPYELIGL</sequence>
<dbReference type="InterPro" id="IPR025442">
    <property type="entry name" value="DUF4185"/>
</dbReference>
<keyword evidence="4" id="KW-1185">Reference proteome</keyword>
<dbReference type="Gene3D" id="2.80.10.50">
    <property type="match status" value="1"/>
</dbReference>
<feature type="domain" description="Ricin B lectin" evidence="2">
    <location>
        <begin position="146"/>
        <end position="219"/>
    </location>
</feature>
<dbReference type="SUPFAM" id="SSF50370">
    <property type="entry name" value="Ricin B-like lectins"/>
    <property type="match status" value="1"/>
</dbReference>
<dbReference type="EMBL" id="BAABIQ010000044">
    <property type="protein sequence ID" value="GAA4808614.1"/>
    <property type="molecule type" value="Genomic_DNA"/>
</dbReference>
<evidence type="ECO:0000313" key="3">
    <source>
        <dbReference type="EMBL" id="GAA4808614.1"/>
    </source>
</evidence>
<dbReference type="InterPro" id="IPR023296">
    <property type="entry name" value="Glyco_hydro_beta-prop_sf"/>
</dbReference>
<evidence type="ECO:0000259" key="1">
    <source>
        <dbReference type="Pfam" id="PF13810"/>
    </source>
</evidence>
<accession>A0ABP9CD21</accession>
<dbReference type="Proteomes" id="UP001501411">
    <property type="component" value="Unassembled WGS sequence"/>
</dbReference>
<reference evidence="4" key="1">
    <citation type="journal article" date="2019" name="Int. J. Syst. Evol. Microbiol.">
        <title>The Global Catalogue of Microorganisms (GCM) 10K type strain sequencing project: providing services to taxonomists for standard genome sequencing and annotation.</title>
        <authorList>
            <consortium name="The Broad Institute Genomics Platform"/>
            <consortium name="The Broad Institute Genome Sequencing Center for Infectious Disease"/>
            <person name="Wu L."/>
            <person name="Ma J."/>
        </authorList>
    </citation>
    <scope>NUCLEOTIDE SEQUENCE [LARGE SCALE GENOMIC DNA]</scope>
    <source>
        <strain evidence="4">JCM 18200</strain>
    </source>
</reference>
<comment type="caution">
    <text evidence="3">The sequence shown here is derived from an EMBL/GenBank/DDBJ whole genome shotgun (WGS) entry which is preliminary data.</text>
</comment>
<dbReference type="SUPFAM" id="SSF75005">
    <property type="entry name" value="Arabinanase/levansucrase/invertase"/>
    <property type="match status" value="1"/>
</dbReference>
<name>A0ABP9CD21_9SPHI</name>
<evidence type="ECO:0000259" key="2">
    <source>
        <dbReference type="Pfam" id="PF14200"/>
    </source>
</evidence>
<proteinExistence type="predicted"/>
<dbReference type="CDD" id="cd00161">
    <property type="entry name" value="beta-trefoil_Ricin-like"/>
    <property type="match status" value="2"/>
</dbReference>
<protein>
    <recommendedName>
        <fullName evidence="5">Ricin B lectin domain-containing protein</fullName>
    </recommendedName>
</protein>
<dbReference type="Pfam" id="PF14200">
    <property type="entry name" value="RicinB_lectin_2"/>
    <property type="match status" value="1"/>
</dbReference>
<dbReference type="InterPro" id="IPR035992">
    <property type="entry name" value="Ricin_B-like_lectins"/>
</dbReference>
<dbReference type="Gene3D" id="2.60.40.2340">
    <property type="match status" value="1"/>
</dbReference>
<dbReference type="Gene3D" id="2.115.10.20">
    <property type="entry name" value="Glycosyl hydrolase domain, family 43"/>
    <property type="match status" value="1"/>
</dbReference>
<evidence type="ECO:0000313" key="4">
    <source>
        <dbReference type="Proteomes" id="UP001501411"/>
    </source>
</evidence>
<evidence type="ECO:0008006" key="5">
    <source>
        <dbReference type="Google" id="ProtNLM"/>
    </source>
</evidence>
<organism evidence="3 4">
    <name type="scientific">Olivibacter ginsenosidimutans</name>
    <dbReference type="NCBI Taxonomy" id="1176537"/>
    <lineage>
        <taxon>Bacteria</taxon>
        <taxon>Pseudomonadati</taxon>
        <taxon>Bacteroidota</taxon>
        <taxon>Sphingobacteriia</taxon>
        <taxon>Sphingobacteriales</taxon>
        <taxon>Sphingobacteriaceae</taxon>
        <taxon>Olivibacter</taxon>
    </lineage>
</organism>
<feature type="domain" description="DUF4185" evidence="1">
    <location>
        <begin position="348"/>
        <end position="553"/>
    </location>
</feature>
<dbReference type="InterPro" id="IPR000772">
    <property type="entry name" value="Ricin_B_lectin"/>
</dbReference>